<dbReference type="InterPro" id="IPR004697">
    <property type="entry name" value="AbgT"/>
</dbReference>
<keyword evidence="1" id="KW-0472">Membrane</keyword>
<keyword evidence="4" id="KW-1185">Reference proteome</keyword>
<feature type="transmembrane region" description="Helical" evidence="1">
    <location>
        <begin position="311"/>
        <end position="329"/>
    </location>
</feature>
<dbReference type="Proteomes" id="UP000004671">
    <property type="component" value="Chromosome"/>
</dbReference>
<feature type="transmembrane region" description="Helical" evidence="1">
    <location>
        <begin position="350"/>
        <end position="369"/>
    </location>
</feature>
<dbReference type="RefSeq" id="WP_006930011.1">
    <property type="nucleotide sequence ID" value="NZ_CM001402.1"/>
</dbReference>
<dbReference type="KEGG" id="caby:Cabys_1921"/>
<dbReference type="GO" id="GO:0015558">
    <property type="term" value="F:secondary active p-aminobenzoyl-glutamate transmembrane transporter activity"/>
    <property type="evidence" value="ECO:0007669"/>
    <property type="project" value="InterPro"/>
</dbReference>
<evidence type="ECO:0000313" key="4">
    <source>
        <dbReference type="Proteomes" id="UP000004671"/>
    </source>
</evidence>
<accession>H1XT88</accession>
<reference evidence="3 4" key="1">
    <citation type="submission" date="2011-09" db="EMBL/GenBank/DDBJ databases">
        <title>The permanent draft genome of Caldithrix abyssi DSM 13497.</title>
        <authorList>
            <consortium name="US DOE Joint Genome Institute (JGI-PGF)"/>
            <person name="Lucas S."/>
            <person name="Han J."/>
            <person name="Lapidus A."/>
            <person name="Bruce D."/>
            <person name="Goodwin L."/>
            <person name="Pitluck S."/>
            <person name="Peters L."/>
            <person name="Kyrpides N."/>
            <person name="Mavromatis K."/>
            <person name="Ivanova N."/>
            <person name="Mikhailova N."/>
            <person name="Chertkov O."/>
            <person name="Detter J.C."/>
            <person name="Tapia R."/>
            <person name="Han C."/>
            <person name="Land M."/>
            <person name="Hauser L."/>
            <person name="Markowitz V."/>
            <person name="Cheng J.-F."/>
            <person name="Hugenholtz P."/>
            <person name="Woyke T."/>
            <person name="Wu D."/>
            <person name="Spring S."/>
            <person name="Brambilla E."/>
            <person name="Klenk H.-P."/>
            <person name="Eisen J.A."/>
        </authorList>
    </citation>
    <scope>NUCLEOTIDE SEQUENCE [LARGE SCALE GENOMIC DNA]</scope>
    <source>
        <strain evidence="3 4">DSM 13497</strain>
    </source>
</reference>
<dbReference type="InParanoid" id="H1XT88"/>
<keyword evidence="1" id="KW-1133">Transmembrane helix</keyword>
<feature type="transmembrane region" description="Helical" evidence="1">
    <location>
        <begin position="416"/>
        <end position="434"/>
    </location>
</feature>
<feature type="transmembrane region" description="Helical" evidence="1">
    <location>
        <begin position="477"/>
        <end position="502"/>
    </location>
</feature>
<dbReference type="STRING" id="880073.Cabys_1921"/>
<dbReference type="Proteomes" id="UP000183868">
    <property type="component" value="Chromosome"/>
</dbReference>
<evidence type="ECO:0000313" key="5">
    <source>
        <dbReference type="Proteomes" id="UP000183868"/>
    </source>
</evidence>
<organism evidence="3 4">
    <name type="scientific">Caldithrix abyssi DSM 13497</name>
    <dbReference type="NCBI Taxonomy" id="880073"/>
    <lineage>
        <taxon>Bacteria</taxon>
        <taxon>Pseudomonadati</taxon>
        <taxon>Calditrichota</taxon>
        <taxon>Calditrichia</taxon>
        <taxon>Calditrichales</taxon>
        <taxon>Calditrichaceae</taxon>
        <taxon>Caldithrix</taxon>
    </lineage>
</organism>
<protein>
    <submittedName>
        <fullName evidence="3">AbgT transporter</fullName>
    </submittedName>
    <submittedName>
        <fullName evidence="2">Aminobenzoyl-glutamate transport protein</fullName>
    </submittedName>
</protein>
<feature type="transmembrane region" description="Helical" evidence="1">
    <location>
        <begin position="446"/>
        <end position="465"/>
    </location>
</feature>
<dbReference type="FunCoup" id="H1XT88">
    <property type="interactions" value="51"/>
</dbReference>
<keyword evidence="1" id="KW-0812">Transmembrane</keyword>
<dbReference type="EMBL" id="CM001402">
    <property type="protein sequence ID" value="EHO42655.1"/>
    <property type="molecule type" value="Genomic_DNA"/>
</dbReference>
<feature type="transmembrane region" description="Helical" evidence="1">
    <location>
        <begin position="39"/>
        <end position="59"/>
    </location>
</feature>
<dbReference type="Pfam" id="PF03806">
    <property type="entry name" value="ABG_transport"/>
    <property type="match status" value="1"/>
</dbReference>
<feature type="transmembrane region" description="Helical" evidence="1">
    <location>
        <begin position="389"/>
        <end position="409"/>
    </location>
</feature>
<feature type="transmembrane region" description="Helical" evidence="1">
    <location>
        <begin position="123"/>
        <end position="144"/>
    </location>
</feature>
<dbReference type="PANTHER" id="PTHR30282">
    <property type="entry name" value="P-AMINOBENZOYL GLUTAMATE TRANSPORTER"/>
    <property type="match status" value="1"/>
</dbReference>
<evidence type="ECO:0000256" key="1">
    <source>
        <dbReference type="SAM" id="Phobius"/>
    </source>
</evidence>
<dbReference type="AlphaFoldDB" id="H1XT88"/>
<feature type="transmembrane region" description="Helical" evidence="1">
    <location>
        <begin position="269"/>
        <end position="291"/>
    </location>
</feature>
<dbReference type="GO" id="GO:1902604">
    <property type="term" value="P:p-aminobenzoyl-glutamate transmembrane transport"/>
    <property type="evidence" value="ECO:0007669"/>
    <property type="project" value="InterPro"/>
</dbReference>
<feature type="transmembrane region" description="Helical" evidence="1">
    <location>
        <begin position="221"/>
        <end position="239"/>
    </location>
</feature>
<feature type="transmembrane region" description="Helical" evidence="1">
    <location>
        <begin position="150"/>
        <end position="167"/>
    </location>
</feature>
<reference evidence="2 5" key="2">
    <citation type="submission" date="2016-11" db="EMBL/GenBank/DDBJ databases">
        <title>Genomic analysis of Caldithrix abyssi and proposal of a novel bacterial phylum Caldithrichaeota.</title>
        <authorList>
            <person name="Kublanov I."/>
            <person name="Sigalova O."/>
            <person name="Gavrilov S."/>
            <person name="Lebedinsky A."/>
            <person name="Ivanova N."/>
            <person name="Daum C."/>
            <person name="Reddy T."/>
            <person name="Klenk H.P."/>
            <person name="Goker M."/>
            <person name="Reva O."/>
            <person name="Miroshnichenko M."/>
            <person name="Kyprides N."/>
            <person name="Woyke T."/>
            <person name="Gelfand M."/>
        </authorList>
    </citation>
    <scope>NUCLEOTIDE SEQUENCE [LARGE SCALE GENOMIC DNA]</scope>
    <source>
        <strain evidence="2 5">LF13</strain>
    </source>
</reference>
<gene>
    <name evidence="2" type="ORF">Cabys_1921</name>
    <name evidence="3" type="ORF">Calab_3049</name>
</gene>
<dbReference type="HOGENOM" id="CLU_040132_0_0_0"/>
<proteinExistence type="predicted"/>
<dbReference type="OrthoDB" id="3314392at2"/>
<evidence type="ECO:0000313" key="2">
    <source>
        <dbReference type="EMBL" id="APF18670.1"/>
    </source>
</evidence>
<sequence>MPNLQTKQTKEKKEKISLFNRILEWVEIGGNALPHPATLFALFAVATLILSAVTHYMGLEAIHPGTQEMIKPVNLISIEGLHRIILEMVENYTSFAPLGIVMVAMLGIGMAESSGMINALIRLLVLSAPKHLLTFIIVFSGILSNVASDIGYVLLIPLAGVIFMAVGRHPIAGMAAAFAGVSGGFSANLFIGTIDPLLAGLSEEAARIIDPDYLVNPTANYYFMAFSTIVISLAGTWVTEKIVEPRLGKYKGDVPIEKIETLSPDEKRGLIYCTITSVFILGVILLGILPANGFLRGPDGSMLNSPLIKGVVAMLFVVAGTLGLVYGFASGKFKNDTDVVNGMSKAMQTLGLYLVLVFFAAQFVAYFKWSNLGVIFAVQGADLLKSSGLGVIPLMIIFIILSASINMLMGSASAKWALMAPIFIPMFMLLGYSPELTQVVYRIGDSVSNIVSPMMSFFALIIAYFQKYESNTGIGTIIATMLPYSIAFFFVWTALLIVWLVFGLPLGPGAELHYTL</sequence>
<dbReference type="EMBL" id="CP018099">
    <property type="protein sequence ID" value="APF18670.1"/>
    <property type="molecule type" value="Genomic_DNA"/>
</dbReference>
<name>H1XT88_CALAY</name>
<dbReference type="PaxDb" id="880073-Calab_3049"/>
<evidence type="ECO:0000313" key="3">
    <source>
        <dbReference type="EMBL" id="EHO42655.1"/>
    </source>
</evidence>
<dbReference type="eggNOG" id="COG2978">
    <property type="taxonomic scope" value="Bacteria"/>
</dbReference>
<feature type="transmembrane region" description="Helical" evidence="1">
    <location>
        <begin position="92"/>
        <end position="111"/>
    </location>
</feature>
<dbReference type="PANTHER" id="PTHR30282:SF0">
    <property type="entry name" value="P-AMINOBENZOYL-GLUTAMATE TRANSPORT PROTEIN"/>
    <property type="match status" value="1"/>
</dbReference>